<evidence type="ECO:0000256" key="2">
    <source>
        <dbReference type="SAM" id="SignalP"/>
    </source>
</evidence>
<dbReference type="Pfam" id="PF14016">
    <property type="entry name" value="DUF4232"/>
    <property type="match status" value="1"/>
</dbReference>
<dbReference type="AlphaFoldDB" id="A0A5N5F4T7"/>
<proteinExistence type="predicted"/>
<comment type="caution">
    <text evidence="4">The sequence shown here is derived from an EMBL/GenBank/DDBJ whole genome shotgun (WGS) entry which is preliminary data.</text>
</comment>
<feature type="compositionally biased region" description="Low complexity" evidence="1">
    <location>
        <begin position="31"/>
        <end position="76"/>
    </location>
</feature>
<evidence type="ECO:0000256" key="1">
    <source>
        <dbReference type="SAM" id="MobiDB-lite"/>
    </source>
</evidence>
<dbReference type="EMBL" id="VYUA01000003">
    <property type="protein sequence ID" value="KAB2593524.1"/>
    <property type="molecule type" value="Genomic_DNA"/>
</dbReference>
<keyword evidence="5" id="KW-1185">Reference proteome</keyword>
<reference evidence="4 5" key="1">
    <citation type="submission" date="2019-09" db="EMBL/GenBank/DDBJ databases">
        <authorList>
            <person name="Liu P."/>
        </authorList>
    </citation>
    <scope>NUCLEOTIDE SEQUENCE [LARGE SCALE GENOMIC DNA]</scope>
    <source>
        <strain evidence="4 5">TRM68085</strain>
    </source>
</reference>
<feature type="chain" id="PRO_5038605625" evidence="2">
    <location>
        <begin position="30"/>
        <end position="233"/>
    </location>
</feature>
<dbReference type="RefSeq" id="WP_151509109.1">
    <property type="nucleotide sequence ID" value="NZ_VYUA01000003.1"/>
</dbReference>
<dbReference type="Proteomes" id="UP000326907">
    <property type="component" value="Unassembled WGS sequence"/>
</dbReference>
<accession>A0A5N5F4T7</accession>
<dbReference type="InterPro" id="IPR025326">
    <property type="entry name" value="DUF4232"/>
</dbReference>
<feature type="domain" description="DUF4232" evidence="3">
    <location>
        <begin position="105"/>
        <end position="222"/>
    </location>
</feature>
<feature type="region of interest" description="Disordered" evidence="1">
    <location>
        <begin position="31"/>
        <end position="102"/>
    </location>
</feature>
<feature type="signal peptide" evidence="2">
    <location>
        <begin position="1"/>
        <end position="29"/>
    </location>
</feature>
<keyword evidence="2" id="KW-0732">Signal</keyword>
<sequence>MFGNRNRRKALLASAALVGGALLMTACQDADGSVDSGAAQSSSPSADAGSPSASEDAASDGPSDAASDAPTSGASDEPAASDEPTASPSAGSGSGSNGSGVGQVCGADDLSWSTRSESQAGGYVLVMAKAKSGITCVLPAALPTVAFGSDGTEAGPVEQAVGKQITLSGGTVAYAGVNPKTTNTDGGKELDSIILAVGNDDPDPVSLKVGTITVDKPVVTNWHTAPKDAVPFS</sequence>
<gene>
    <name evidence="4" type="ORF">F5983_04340</name>
</gene>
<evidence type="ECO:0000313" key="5">
    <source>
        <dbReference type="Proteomes" id="UP000326907"/>
    </source>
</evidence>
<organism evidence="4 5">
    <name type="scientific">Streptomyces arboris</name>
    <dbReference type="NCBI Taxonomy" id="2600619"/>
    <lineage>
        <taxon>Bacteria</taxon>
        <taxon>Bacillati</taxon>
        <taxon>Actinomycetota</taxon>
        <taxon>Actinomycetes</taxon>
        <taxon>Kitasatosporales</taxon>
        <taxon>Streptomycetaceae</taxon>
        <taxon>Streptomyces</taxon>
    </lineage>
</organism>
<feature type="compositionally biased region" description="Gly residues" evidence="1">
    <location>
        <begin position="92"/>
        <end position="102"/>
    </location>
</feature>
<name>A0A5N5F4T7_9ACTN</name>
<dbReference type="PROSITE" id="PS51257">
    <property type="entry name" value="PROKAR_LIPOPROTEIN"/>
    <property type="match status" value="1"/>
</dbReference>
<protein>
    <submittedName>
        <fullName evidence="4">DUF4232 domain-containing protein</fullName>
    </submittedName>
</protein>
<evidence type="ECO:0000259" key="3">
    <source>
        <dbReference type="Pfam" id="PF14016"/>
    </source>
</evidence>
<evidence type="ECO:0000313" key="4">
    <source>
        <dbReference type="EMBL" id="KAB2593524.1"/>
    </source>
</evidence>